<comment type="caution">
    <text evidence="6">The sequence shown here is derived from an EMBL/GenBank/DDBJ whole genome shotgun (WGS) entry which is preliminary data.</text>
</comment>
<protein>
    <submittedName>
        <fullName evidence="6">DNA damage-binding protein 1a</fullName>
    </submittedName>
</protein>
<organism evidence="6 7">
    <name type="scientific">Platanthera guangdongensis</name>
    <dbReference type="NCBI Taxonomy" id="2320717"/>
    <lineage>
        <taxon>Eukaryota</taxon>
        <taxon>Viridiplantae</taxon>
        <taxon>Streptophyta</taxon>
        <taxon>Embryophyta</taxon>
        <taxon>Tracheophyta</taxon>
        <taxon>Spermatophyta</taxon>
        <taxon>Magnoliopsida</taxon>
        <taxon>Liliopsida</taxon>
        <taxon>Asparagales</taxon>
        <taxon>Orchidaceae</taxon>
        <taxon>Orchidoideae</taxon>
        <taxon>Orchideae</taxon>
        <taxon>Orchidinae</taxon>
        <taxon>Platanthera</taxon>
    </lineage>
</organism>
<keyword evidence="2" id="KW-0539">Nucleus</keyword>
<dbReference type="InterPro" id="IPR015943">
    <property type="entry name" value="WD40/YVTN_repeat-like_dom_sf"/>
</dbReference>
<evidence type="ECO:0000256" key="2">
    <source>
        <dbReference type="ARBA" id="ARBA00023242"/>
    </source>
</evidence>
<comment type="subcellular location">
    <subcellularLocation>
        <location evidence="1">Nucleus</location>
    </subcellularLocation>
</comment>
<dbReference type="Pfam" id="PF03178">
    <property type="entry name" value="CPSF_A"/>
    <property type="match status" value="1"/>
</dbReference>
<feature type="domain" description="RSE1/DDB1/CPSF1 second beta-propeller" evidence="5">
    <location>
        <begin position="521"/>
        <end position="881"/>
    </location>
</feature>
<dbReference type="InterPro" id="IPR058543">
    <property type="entry name" value="Beta-prop_RSE1/DDB1/CPSF1_2nd"/>
</dbReference>
<dbReference type="PANTHER" id="PTHR10644">
    <property type="entry name" value="DNA REPAIR/RNA PROCESSING CPSF FAMILY"/>
    <property type="match status" value="1"/>
</dbReference>
<accession>A0ABR2MWB9</accession>
<feature type="domain" description="RSE1/DDB1/CPSF1 first beta-propeller" evidence="4">
    <location>
        <begin position="36"/>
        <end position="459"/>
    </location>
</feature>
<evidence type="ECO:0000259" key="4">
    <source>
        <dbReference type="Pfam" id="PF10433"/>
    </source>
</evidence>
<evidence type="ECO:0000259" key="5">
    <source>
        <dbReference type="Pfam" id="PF23726"/>
    </source>
</evidence>
<dbReference type="Pfam" id="PF10433">
    <property type="entry name" value="Beta-prop_RSE1_1st"/>
    <property type="match status" value="1"/>
</dbReference>
<feature type="domain" description="RSE1/DDB1/CPSF1 C-terminal" evidence="3">
    <location>
        <begin position="941"/>
        <end position="1311"/>
    </location>
</feature>
<dbReference type="InterPro" id="IPR050358">
    <property type="entry name" value="RSE1/DDB1/CFT1"/>
</dbReference>
<evidence type="ECO:0000313" key="7">
    <source>
        <dbReference type="Proteomes" id="UP001412067"/>
    </source>
</evidence>
<evidence type="ECO:0000259" key="3">
    <source>
        <dbReference type="Pfam" id="PF03178"/>
    </source>
</evidence>
<sequence>MMVSEEKDSGSGSHQRPLPRTGAHYLAKYVLRGSAVLQAVQGHLRSPTSDDIVFGKETSLELVVIGDDGIVRSICEQPVFGIIKDLAIVGWTGKSRQSWPQMIGKDLLVVLSDSGKLSFLAFSFEMHRFLAVDHIQLSKPGNSIHHIGRMLAVDPDGYFIAACGFEDQFALFSISTYAGDSIIDEKMFYPPENKGEVCIVKDTVRTNIRGTIWSMCFVSHGTDHSSKGYYPILATIMHRKGRLRNELLLFGCTLRTRVVQFISSYPEAESGPLTLSISSVPHLSGFAVVFRIGDALLMDFTDPYCVRCVQRINIGLPSGIDEPDSFQESSRGMDIDDEGMSNVAVCALLELSDSAAAMAKDNDPMSIDNGIETASTLKHVCACSWEPSESEGANLILCLDTGEIYVLEIHLTIEETRVFLSDCLYNCVPCKDLIWLKGGFIVGLVEMGDGLVLKLDHDAGVIFQSSIQNIAPILDCSVVDDHDEKQDLIFSCSGMSPVGSLRILRSGLSVEKLVKTAPIYQGITGTWTLMIKKTDIYHSFLVLSFVEETRVLSVGLSFFDATDATGFHPDVCTLACGLISDGLLVQIHRAGVKLCLPTTAAHVKGFPLSLPFCTSWCPDNSISSGAVGHNAIIVATSIPCFLFVLGVRSSTTYQHELYEIQRLKLQHEVSCIFIPKQEINFKELLLDGDIVKKDNQETPGDALHLTFVIGTHVPSVEVFSFTHNQGFRFLATGEITIENALGTPLSSCIPEDVRLILVDRFYVLAGLRNGMLLRYELPQSSGQSSFNYCPKKPGNFRSVLLQLTAIRRIGKTPVVLVSLRDSLDADVVVLSERPWLLHVARHSIAYTSISFQSATHATCVSSFDCPNGILFVADNRLHLVELDHRKRLNARKFSIEGTPRKVLYHKESKTLLILRTGLRDASFSSDICRLDPVSGILLSKFACEPGETAKCMQIMRIGYQHLLVVGTSQCPGRIIMPSGEAESAKGRLIVLSLDNVQNSPESRSLISNFSSPSRISSPLHEAVGHATERLSCASVGSSPEDVCNDGIIIEEMEAEHLRVIYQNQLSGAVLAICPFLDRYLLASAGNILNVFCFVTDNPPRLRKHSVTKTRFTITCLTTYYTRIVVGDCRDGILFYSYTDELRKLEQLFSDPAQRLVADCTLLNMDIAVVSDRRGSISVLSNVDDLEGSESPEKNLFVNCSFYMGETVMSIQKGLSSYRLSMDGILDESDHSDIVYKSLYNSIVASTLLGSVLILVPVTREEHYLFEAVQDKLAGHPLTAPVMGNDHKEFRGRGSQVGVPTILDGDMLIQFLELTIEQQEAVLSLPCSEKNSPTFDSSHPISVDQVIQALERIHHALS</sequence>
<evidence type="ECO:0000313" key="6">
    <source>
        <dbReference type="EMBL" id="KAK8967974.1"/>
    </source>
</evidence>
<name>A0ABR2MWB9_9ASPA</name>
<keyword evidence="7" id="KW-1185">Reference proteome</keyword>
<dbReference type="Pfam" id="PF23726">
    <property type="entry name" value="Beta-prop_RSE1_2nd"/>
    <property type="match status" value="1"/>
</dbReference>
<gene>
    <name evidence="6" type="primary">DDB1A</name>
    <name evidence="6" type="ORF">KSP40_PGU003859</name>
</gene>
<dbReference type="EMBL" id="JBBWWR010000004">
    <property type="protein sequence ID" value="KAK8967974.1"/>
    <property type="molecule type" value="Genomic_DNA"/>
</dbReference>
<reference evidence="6 7" key="1">
    <citation type="journal article" date="2022" name="Nat. Plants">
        <title>Genomes of leafy and leafless Platanthera orchids illuminate the evolution of mycoheterotrophy.</title>
        <authorList>
            <person name="Li M.H."/>
            <person name="Liu K.W."/>
            <person name="Li Z."/>
            <person name="Lu H.C."/>
            <person name="Ye Q.L."/>
            <person name="Zhang D."/>
            <person name="Wang J.Y."/>
            <person name="Li Y.F."/>
            <person name="Zhong Z.M."/>
            <person name="Liu X."/>
            <person name="Yu X."/>
            <person name="Liu D.K."/>
            <person name="Tu X.D."/>
            <person name="Liu B."/>
            <person name="Hao Y."/>
            <person name="Liao X.Y."/>
            <person name="Jiang Y.T."/>
            <person name="Sun W.H."/>
            <person name="Chen J."/>
            <person name="Chen Y.Q."/>
            <person name="Ai Y."/>
            <person name="Zhai J.W."/>
            <person name="Wu S.S."/>
            <person name="Zhou Z."/>
            <person name="Hsiao Y.Y."/>
            <person name="Wu W.L."/>
            <person name="Chen Y.Y."/>
            <person name="Lin Y.F."/>
            <person name="Hsu J.L."/>
            <person name="Li C.Y."/>
            <person name="Wang Z.W."/>
            <person name="Zhao X."/>
            <person name="Zhong W.Y."/>
            <person name="Ma X.K."/>
            <person name="Ma L."/>
            <person name="Huang J."/>
            <person name="Chen G.Z."/>
            <person name="Huang M.Z."/>
            <person name="Huang L."/>
            <person name="Peng D.H."/>
            <person name="Luo Y.B."/>
            <person name="Zou S.Q."/>
            <person name="Chen S.P."/>
            <person name="Lan S."/>
            <person name="Tsai W.C."/>
            <person name="Van de Peer Y."/>
            <person name="Liu Z.J."/>
        </authorList>
    </citation>
    <scope>NUCLEOTIDE SEQUENCE [LARGE SCALE GENOMIC DNA]</scope>
    <source>
        <strain evidence="6">Lor288</strain>
    </source>
</reference>
<proteinExistence type="predicted"/>
<dbReference type="Proteomes" id="UP001412067">
    <property type="component" value="Unassembled WGS sequence"/>
</dbReference>
<evidence type="ECO:0000256" key="1">
    <source>
        <dbReference type="ARBA" id="ARBA00004123"/>
    </source>
</evidence>
<dbReference type="Gene3D" id="2.130.10.10">
    <property type="entry name" value="YVTN repeat-like/Quinoprotein amine dehydrogenase"/>
    <property type="match status" value="3"/>
</dbReference>
<dbReference type="InterPro" id="IPR004871">
    <property type="entry name" value="RSE1/DDB1/CPSF1_C"/>
</dbReference>
<dbReference type="InterPro" id="IPR018846">
    <property type="entry name" value="Beta-prop_RSE1/DDB1/CPSF1_1st"/>
</dbReference>